<feature type="domain" description="Aminomethyltransferase C-terminal" evidence="10">
    <location>
        <begin position="289"/>
        <end position="368"/>
    </location>
</feature>
<dbReference type="PANTHER" id="PTHR43757:SF2">
    <property type="entry name" value="AMINOMETHYLTRANSFERASE, MITOCHONDRIAL"/>
    <property type="match status" value="1"/>
</dbReference>
<dbReference type="GO" id="GO:0008483">
    <property type="term" value="F:transaminase activity"/>
    <property type="evidence" value="ECO:0007669"/>
    <property type="project" value="UniProtKB-KW"/>
</dbReference>
<dbReference type="AlphaFoldDB" id="E0IAL6"/>
<accession>E0IAL6</accession>
<dbReference type="InterPro" id="IPR022903">
    <property type="entry name" value="GcvT_bac"/>
</dbReference>
<evidence type="ECO:0000313" key="12">
    <source>
        <dbReference type="Proteomes" id="UP000005387"/>
    </source>
</evidence>
<dbReference type="InterPro" id="IPR013977">
    <property type="entry name" value="GcvT_C"/>
</dbReference>
<dbReference type="Pfam" id="PF01571">
    <property type="entry name" value="GCV_T"/>
    <property type="match status" value="1"/>
</dbReference>
<evidence type="ECO:0000256" key="2">
    <source>
        <dbReference type="ARBA" id="ARBA00012616"/>
    </source>
</evidence>
<dbReference type="RefSeq" id="WP_006038846.1">
    <property type="nucleotide sequence ID" value="NZ_AEDD01000007.1"/>
</dbReference>
<feature type="binding site" evidence="8">
    <location>
        <position position="203"/>
    </location>
    <ligand>
        <name>substrate</name>
    </ligand>
</feature>
<evidence type="ECO:0000256" key="4">
    <source>
        <dbReference type="ARBA" id="ARBA00022679"/>
    </source>
</evidence>
<reference evidence="11 12" key="1">
    <citation type="submission" date="2010-07" db="EMBL/GenBank/DDBJ databases">
        <title>The draft genome of Paenibacillus curdlanolyticus YK9.</title>
        <authorList>
            <consortium name="US DOE Joint Genome Institute (JGI-PGF)"/>
            <person name="Lucas S."/>
            <person name="Copeland A."/>
            <person name="Lapidus A."/>
            <person name="Cheng J.-F."/>
            <person name="Bruce D."/>
            <person name="Goodwin L."/>
            <person name="Pitluck S."/>
            <person name="Land M.L."/>
            <person name="Hauser L."/>
            <person name="Chang Y.-J."/>
            <person name="Jeffries C."/>
            <person name="Anderson I.J."/>
            <person name="Johnson E."/>
            <person name="Loganathan U."/>
            <person name="Mulhopadhyay B."/>
            <person name="Kyrpides N."/>
            <person name="Woyke T.J."/>
        </authorList>
    </citation>
    <scope>NUCLEOTIDE SEQUENCE [LARGE SCALE GENOMIC DNA]</scope>
    <source>
        <strain evidence="11 12">YK9</strain>
    </source>
</reference>
<dbReference type="InterPro" id="IPR027266">
    <property type="entry name" value="TrmE/GcvT-like"/>
</dbReference>
<dbReference type="EMBL" id="AEDD01000007">
    <property type="protein sequence ID" value="EFM10420.1"/>
    <property type="molecule type" value="Genomic_DNA"/>
</dbReference>
<dbReference type="FunFam" id="3.30.70.1400:FF:000001">
    <property type="entry name" value="Aminomethyltransferase"/>
    <property type="match status" value="1"/>
</dbReference>
<keyword evidence="4 7" id="KW-0808">Transferase</keyword>
<evidence type="ECO:0000256" key="1">
    <source>
        <dbReference type="ARBA" id="ARBA00008609"/>
    </source>
</evidence>
<name>E0IAL6_9BACL</name>
<evidence type="ECO:0000256" key="8">
    <source>
        <dbReference type="PIRSR" id="PIRSR006487-1"/>
    </source>
</evidence>
<dbReference type="HAMAP" id="MF_00259">
    <property type="entry name" value="GcvT"/>
    <property type="match status" value="1"/>
</dbReference>
<dbReference type="GO" id="GO:0004047">
    <property type="term" value="F:aminomethyltransferase activity"/>
    <property type="evidence" value="ECO:0007669"/>
    <property type="project" value="UniProtKB-UniRule"/>
</dbReference>
<evidence type="ECO:0000256" key="3">
    <source>
        <dbReference type="ARBA" id="ARBA00022576"/>
    </source>
</evidence>
<dbReference type="InterPro" id="IPR006223">
    <property type="entry name" value="GcvT"/>
</dbReference>
<proteinExistence type="inferred from homology"/>
<dbReference type="Pfam" id="PF08669">
    <property type="entry name" value="GCV_T_C"/>
    <property type="match status" value="1"/>
</dbReference>
<comment type="subunit">
    <text evidence="7">The glycine cleavage system is composed of four proteins: P, T, L and H.</text>
</comment>
<dbReference type="Proteomes" id="UP000005387">
    <property type="component" value="Unassembled WGS sequence"/>
</dbReference>
<evidence type="ECO:0000256" key="7">
    <source>
        <dbReference type="HAMAP-Rule" id="MF_00259"/>
    </source>
</evidence>
<dbReference type="PANTHER" id="PTHR43757">
    <property type="entry name" value="AMINOMETHYLTRANSFERASE"/>
    <property type="match status" value="1"/>
</dbReference>
<dbReference type="InterPro" id="IPR028896">
    <property type="entry name" value="GcvT/YgfZ/DmdA"/>
</dbReference>
<protein>
    <recommendedName>
        <fullName evidence="2 7">Aminomethyltransferase</fullName>
        <ecNumber evidence="2 7">2.1.2.10</ecNumber>
    </recommendedName>
    <alternativeName>
        <fullName evidence="5 7">Glycine cleavage system T protein</fullName>
    </alternativeName>
</protein>
<evidence type="ECO:0000256" key="6">
    <source>
        <dbReference type="ARBA" id="ARBA00047665"/>
    </source>
</evidence>
<dbReference type="STRING" id="717606.PaecuDRAFT_2856"/>
<dbReference type="SUPFAM" id="SSF103025">
    <property type="entry name" value="Folate-binding domain"/>
    <property type="match status" value="1"/>
</dbReference>
<keyword evidence="3 7" id="KW-0032">Aminotransferase</keyword>
<gene>
    <name evidence="7" type="primary">gcvT</name>
    <name evidence="11" type="ORF">PaecuDRAFT_2856</name>
</gene>
<keyword evidence="12" id="KW-1185">Reference proteome</keyword>
<dbReference type="GO" id="GO:0005960">
    <property type="term" value="C:glycine cleavage complex"/>
    <property type="evidence" value="ECO:0007669"/>
    <property type="project" value="InterPro"/>
</dbReference>
<dbReference type="eggNOG" id="COG0404">
    <property type="taxonomic scope" value="Bacteria"/>
</dbReference>
<dbReference type="SUPFAM" id="SSF101790">
    <property type="entry name" value="Aminomethyltransferase beta-barrel domain"/>
    <property type="match status" value="1"/>
</dbReference>
<dbReference type="NCBIfam" id="TIGR00528">
    <property type="entry name" value="gcvT"/>
    <property type="match status" value="1"/>
</dbReference>
<organism evidence="11 12">
    <name type="scientific">Paenibacillus curdlanolyticus YK9</name>
    <dbReference type="NCBI Taxonomy" id="717606"/>
    <lineage>
        <taxon>Bacteria</taxon>
        <taxon>Bacillati</taxon>
        <taxon>Bacillota</taxon>
        <taxon>Bacilli</taxon>
        <taxon>Bacillales</taxon>
        <taxon>Paenibacillaceae</taxon>
        <taxon>Paenibacillus</taxon>
    </lineage>
</organism>
<dbReference type="NCBIfam" id="NF001567">
    <property type="entry name" value="PRK00389.1"/>
    <property type="match status" value="1"/>
</dbReference>
<dbReference type="Gene3D" id="3.30.70.1400">
    <property type="entry name" value="Aminomethyltransferase beta-barrel domains"/>
    <property type="match status" value="1"/>
</dbReference>
<feature type="domain" description="GCVT N-terminal" evidence="9">
    <location>
        <begin position="16"/>
        <end position="270"/>
    </location>
</feature>
<dbReference type="InterPro" id="IPR006222">
    <property type="entry name" value="GCVT_N"/>
</dbReference>
<dbReference type="GO" id="GO:0005829">
    <property type="term" value="C:cytosol"/>
    <property type="evidence" value="ECO:0007669"/>
    <property type="project" value="TreeGrafter"/>
</dbReference>
<comment type="similarity">
    <text evidence="1 7">Belongs to the GcvT family.</text>
</comment>
<dbReference type="EC" id="2.1.2.10" evidence="2 7"/>
<evidence type="ECO:0000259" key="9">
    <source>
        <dbReference type="Pfam" id="PF01571"/>
    </source>
</evidence>
<dbReference type="Gene3D" id="2.40.30.110">
    <property type="entry name" value="Aminomethyltransferase beta-barrel domains"/>
    <property type="match status" value="1"/>
</dbReference>
<comment type="function">
    <text evidence="7">The glycine cleavage system catalyzes the degradation of glycine.</text>
</comment>
<sequence>MKTLRRTPLFSLYGKQPGVRTVDFGGWELPVQFTSIVKEHEAVRRSAGLFDVSHMGRLTVTGLFAEAFLQRLTTNDVSLLKDGRAQYTLMCNNEGGVIDDLLVYRLSADQYMLVVNASNTTQVLEWLREHLIGDITIDNMTERTALLALQGPDAAAILSDALDAAPGAAWNKLTSFQFMQSATVCGVPALVSRTGYTGEDGFELYAAAADAEALWNGLLQAGERYGAVAAGLGARDTLRLEARLPLHGHELSDSITPVEAGLRAFVKPDKGDFIGRSVLLKQLTEGAPRRLVGIELAERSIPRAGYAIFAADGVQVGYVTSGTHAPTLKRNIGLALLQADYAALGTPLLVDIRGASCPASVVPTPFYKRLPATGGR</sequence>
<dbReference type="PIRSF" id="PIRSF006487">
    <property type="entry name" value="GcvT"/>
    <property type="match status" value="1"/>
</dbReference>
<dbReference type="GO" id="GO:0019464">
    <property type="term" value="P:glycine decarboxylation via glycine cleavage system"/>
    <property type="evidence" value="ECO:0007669"/>
    <property type="project" value="UniProtKB-UniRule"/>
</dbReference>
<comment type="catalytic activity">
    <reaction evidence="6 7">
        <text>N(6)-[(R)-S(8)-aminomethyldihydrolipoyl]-L-lysyl-[protein] + (6S)-5,6,7,8-tetrahydrofolate = N(6)-[(R)-dihydrolipoyl]-L-lysyl-[protein] + (6R)-5,10-methylene-5,6,7,8-tetrahydrofolate + NH4(+)</text>
        <dbReference type="Rhea" id="RHEA:16945"/>
        <dbReference type="Rhea" id="RHEA-COMP:10475"/>
        <dbReference type="Rhea" id="RHEA-COMP:10492"/>
        <dbReference type="ChEBI" id="CHEBI:15636"/>
        <dbReference type="ChEBI" id="CHEBI:28938"/>
        <dbReference type="ChEBI" id="CHEBI:57453"/>
        <dbReference type="ChEBI" id="CHEBI:83100"/>
        <dbReference type="ChEBI" id="CHEBI:83143"/>
        <dbReference type="EC" id="2.1.2.10"/>
    </reaction>
</comment>
<dbReference type="OrthoDB" id="9774591at2"/>
<dbReference type="Gene3D" id="4.10.1250.10">
    <property type="entry name" value="Aminomethyltransferase fragment"/>
    <property type="match status" value="1"/>
</dbReference>
<evidence type="ECO:0000256" key="5">
    <source>
        <dbReference type="ARBA" id="ARBA00031395"/>
    </source>
</evidence>
<dbReference type="FunFam" id="2.40.30.110:FF:000003">
    <property type="entry name" value="Aminomethyltransferase"/>
    <property type="match status" value="1"/>
</dbReference>
<dbReference type="InterPro" id="IPR029043">
    <property type="entry name" value="GcvT/YgfZ_C"/>
</dbReference>
<evidence type="ECO:0000313" key="11">
    <source>
        <dbReference type="EMBL" id="EFM10420.1"/>
    </source>
</evidence>
<evidence type="ECO:0000259" key="10">
    <source>
        <dbReference type="Pfam" id="PF08669"/>
    </source>
</evidence>
<dbReference type="Gene3D" id="3.30.1360.120">
    <property type="entry name" value="Probable tRNA modification gtpase trme, domain 1"/>
    <property type="match status" value="1"/>
</dbReference>